<protein>
    <submittedName>
        <fullName evidence="3">DUF2381 family protein</fullName>
    </submittedName>
</protein>
<gene>
    <name evidence="3" type="ORF">HNV28_27185</name>
</gene>
<keyword evidence="1" id="KW-0175">Coiled coil</keyword>
<feature type="chain" id="PRO_5031150057" evidence="2">
    <location>
        <begin position="23"/>
        <end position="307"/>
    </location>
</feature>
<feature type="coiled-coil region" evidence="1">
    <location>
        <begin position="142"/>
        <end position="169"/>
    </location>
</feature>
<dbReference type="NCBIfam" id="TIGR02268">
    <property type="entry name" value="Myxococcus xanthus paralogous family TIGR02268"/>
    <property type="match status" value="1"/>
</dbReference>
<organism evidence="3 4">
    <name type="scientific">Myxococcus xanthus</name>
    <dbReference type="NCBI Taxonomy" id="34"/>
    <lineage>
        <taxon>Bacteria</taxon>
        <taxon>Pseudomonadati</taxon>
        <taxon>Myxococcota</taxon>
        <taxon>Myxococcia</taxon>
        <taxon>Myxococcales</taxon>
        <taxon>Cystobacterineae</taxon>
        <taxon>Myxococcaceae</taxon>
        <taxon>Myxococcus</taxon>
    </lineage>
</organism>
<dbReference type="InterPro" id="IPR011754">
    <property type="entry name" value="Mxa_paralog_2268"/>
</dbReference>
<evidence type="ECO:0000256" key="1">
    <source>
        <dbReference type="SAM" id="Coils"/>
    </source>
</evidence>
<dbReference type="Pfam" id="PF09544">
    <property type="entry name" value="DUF2381"/>
    <property type="match status" value="1"/>
</dbReference>
<proteinExistence type="predicted"/>
<feature type="signal peptide" evidence="2">
    <location>
        <begin position="1"/>
        <end position="22"/>
    </location>
</feature>
<comment type="caution">
    <text evidence="3">The sequence shown here is derived from an EMBL/GenBank/DDBJ whole genome shotgun (WGS) entry which is preliminary data.</text>
</comment>
<evidence type="ECO:0000256" key="2">
    <source>
        <dbReference type="SAM" id="SignalP"/>
    </source>
</evidence>
<dbReference type="RefSeq" id="WP_171443925.1">
    <property type="nucleotide sequence ID" value="NZ_JABFNS010000044.1"/>
</dbReference>
<name>A0A7Y4IMS6_MYXXA</name>
<dbReference type="AlphaFoldDB" id="A0A7Y4IMS6"/>
<evidence type="ECO:0000313" key="4">
    <source>
        <dbReference type="Proteomes" id="UP000533080"/>
    </source>
</evidence>
<keyword evidence="2" id="KW-0732">Signal</keyword>
<accession>A0A7Y4IMS6</accession>
<reference evidence="3 4" key="1">
    <citation type="submission" date="2020-05" db="EMBL/GenBank/DDBJ databases">
        <authorList>
            <person name="Whitworth D."/>
        </authorList>
    </citation>
    <scope>NUCLEOTIDE SEQUENCE [LARGE SCALE GENOMIC DNA]</scope>
    <source>
        <strain evidence="3 4">AM005</strain>
    </source>
</reference>
<dbReference type="EMBL" id="JABFNT010000107">
    <property type="protein sequence ID" value="NOJ81966.1"/>
    <property type="molecule type" value="Genomic_DNA"/>
</dbReference>
<dbReference type="Proteomes" id="UP000533080">
    <property type="component" value="Unassembled WGS sequence"/>
</dbReference>
<sequence length="307" mass="33167">MRHSVSAGLLFLLLAGGGPALAQSPSSSSVGLSVRRVELVSDDAQPAVEVAVSPGLSTVFIFDSEVGRDGLTLEGRERFAVVDAGLTTLRLVPSEKISAGERLKLTVRFHDGAAPASATFVLVSHPARSEALVEVYRRRRDVETYQEEVRQARIEAEQCREENERLRAERSAPDGLTGLISADVVSRRGVDFRDLTKSVTMTPGGAAAKQYVYAYRAARRVAVEVTLMSRGDDQPWTAVGATLRGKANEELKVLQVWQSSPVAPGSDTQRVVVEAEFASGGPQGGFTLKLWDSDMRRTITLGNITFP</sequence>
<evidence type="ECO:0000313" key="3">
    <source>
        <dbReference type="EMBL" id="NOJ81966.1"/>
    </source>
</evidence>